<keyword evidence="2" id="KW-1185">Reference proteome</keyword>
<evidence type="ECO:0000313" key="2">
    <source>
        <dbReference type="Proteomes" id="UP000504602"/>
    </source>
</evidence>
<dbReference type="AlphaFoldDB" id="A0A8N5I4I8"/>
<accession>A0A8N5I4I8</accession>
<feature type="region of interest" description="Disordered" evidence="1">
    <location>
        <begin position="131"/>
        <end position="153"/>
    </location>
</feature>
<name>A0A8N5I4I8_GEOFO</name>
<dbReference type="GeneID" id="115949152"/>
<reference evidence="3" key="1">
    <citation type="submission" date="2025-08" db="UniProtKB">
        <authorList>
            <consortium name="RefSeq"/>
        </authorList>
    </citation>
    <scope>IDENTIFICATION</scope>
</reference>
<protein>
    <submittedName>
        <fullName evidence="3">Vegetative cell wall protein gp1-like</fullName>
    </submittedName>
</protein>
<sequence length="153" mass="16468">MERKLSLEQRTERLVQRRWESSLASSAPRDPQVPPGGPSLFPRSLSVVPDSKCSPDPQMPPQTSKPLAIPSRAPGIPRNASGTPSYPTRSQVMPQTPHRAHKCVPQPLKLHPRPPVPWGQCRVSISGVLAPPNLLLPSPARPCSGPAPAGRKG</sequence>
<dbReference type="OrthoDB" id="9199750at2759"/>
<organism evidence="2 3">
    <name type="scientific">Geospiza fortis</name>
    <name type="common">Medium ground-finch</name>
    <dbReference type="NCBI Taxonomy" id="48883"/>
    <lineage>
        <taxon>Eukaryota</taxon>
        <taxon>Metazoa</taxon>
        <taxon>Chordata</taxon>
        <taxon>Craniata</taxon>
        <taxon>Vertebrata</taxon>
        <taxon>Euteleostomi</taxon>
        <taxon>Archelosauria</taxon>
        <taxon>Archosauria</taxon>
        <taxon>Dinosauria</taxon>
        <taxon>Saurischia</taxon>
        <taxon>Theropoda</taxon>
        <taxon>Coelurosauria</taxon>
        <taxon>Aves</taxon>
        <taxon>Neognathae</taxon>
        <taxon>Neoaves</taxon>
        <taxon>Telluraves</taxon>
        <taxon>Australaves</taxon>
        <taxon>Passeriformes</taxon>
        <taxon>Thraupidae</taxon>
        <taxon>Geospiza</taxon>
    </lineage>
</organism>
<feature type="region of interest" description="Disordered" evidence="1">
    <location>
        <begin position="1"/>
        <end position="114"/>
    </location>
</feature>
<evidence type="ECO:0000256" key="1">
    <source>
        <dbReference type="SAM" id="MobiDB-lite"/>
    </source>
</evidence>
<feature type="compositionally biased region" description="Basic and acidic residues" evidence="1">
    <location>
        <begin position="1"/>
        <end position="20"/>
    </location>
</feature>
<gene>
    <name evidence="3" type="primary">LOC115949152</name>
</gene>
<feature type="compositionally biased region" description="Low complexity" evidence="1">
    <location>
        <begin position="131"/>
        <end position="142"/>
    </location>
</feature>
<evidence type="ECO:0000313" key="3">
    <source>
        <dbReference type="RefSeq" id="XP_030921368.1"/>
    </source>
</evidence>
<feature type="compositionally biased region" description="Polar residues" evidence="1">
    <location>
        <begin position="80"/>
        <end position="94"/>
    </location>
</feature>
<proteinExistence type="predicted"/>
<dbReference type="Proteomes" id="UP000504602">
    <property type="component" value="Unplaced"/>
</dbReference>
<dbReference type="RefSeq" id="XP_030921368.1">
    <property type="nucleotide sequence ID" value="XM_031065508.1"/>
</dbReference>